<comment type="similarity">
    <text evidence="1">Belongs to the GBP/PSP1/paralytic peptide family.</text>
</comment>
<protein>
    <submittedName>
        <fullName evidence="4">Plasmatocyte-spreading peptide</fullName>
    </submittedName>
    <submittedName>
        <fullName evidence="5">Pro-paralytic peptide</fullName>
    </submittedName>
</protein>
<evidence type="ECO:0000313" key="4">
    <source>
        <dbReference type="EMBL" id="AAD42058.1"/>
    </source>
</evidence>
<keyword evidence="3" id="KW-0732">Signal</keyword>
<feature type="chain" id="PRO_5007718019" evidence="3">
    <location>
        <begin position="24"/>
        <end position="130"/>
    </location>
</feature>
<sequence length="130" mass="14005">MKLFFIVSCVAILAISCSSPVNGDLNGFFGDIHKKVHHAGRGVGKLFKLENSDTRNEARIVFPDDDQDVAPRREQPKITTKAPTTEAPTTTTTAANTAETTTTKEGRENFAGGCATGFLRTADGRCKPTF</sequence>
<dbReference type="EMBL" id="AF122899">
    <property type="protein sequence ID" value="AAD42058.1"/>
    <property type="molecule type" value="mRNA"/>
</dbReference>
<accession>Q9UA40</accession>
<keyword evidence="7" id="KW-1185">Reference proteome</keyword>
<feature type="region of interest" description="Disordered" evidence="2">
    <location>
        <begin position="60"/>
        <end position="110"/>
    </location>
</feature>
<dbReference type="OrthoDB" id="7439590at2759"/>
<reference evidence="6" key="3">
    <citation type="journal article" date="2016" name="Insect Biochem. Mol. Biol.">
        <title>Multifaceted biological insights from a draft genome sequence of the tobacco hornworm moth, Manduca sexta.</title>
        <authorList>
            <person name="Kanost M.R."/>
            <person name="Arrese E.L."/>
            <person name="Cao X."/>
            <person name="Chen Y.R."/>
            <person name="Chellapilla S."/>
            <person name="Goldsmith M.R."/>
            <person name="Grosse-Wilde E."/>
            <person name="Heckel D.G."/>
            <person name="Herndon N."/>
            <person name="Jiang H."/>
            <person name="Papanicolaou A."/>
            <person name="Qu J."/>
            <person name="Soulages J.L."/>
            <person name="Vogel H."/>
            <person name="Walters J."/>
            <person name="Waterhouse R.M."/>
            <person name="Ahn S.J."/>
            <person name="Almeida F.C."/>
            <person name="An C."/>
            <person name="Aqrawi P."/>
            <person name="Bretschneider A."/>
            <person name="Bryant W.B."/>
            <person name="Bucks S."/>
            <person name="Chao H."/>
            <person name="Chevignon G."/>
            <person name="Christen J.M."/>
            <person name="Clarke D.F."/>
            <person name="Dittmer N.T."/>
            <person name="Ferguson L.C.F."/>
            <person name="Garavelou S."/>
            <person name="Gordon K.H.J."/>
            <person name="Gunaratna R.T."/>
            <person name="Han Y."/>
            <person name="Hauser F."/>
            <person name="He Y."/>
            <person name="Heidel-Fischer H."/>
            <person name="Hirsh A."/>
            <person name="Hu Y."/>
            <person name="Jiang H."/>
            <person name="Kalra D."/>
            <person name="Klinner C."/>
            <person name="Konig C."/>
            <person name="Kovar C."/>
            <person name="Kroll A.R."/>
            <person name="Kuwar S.S."/>
            <person name="Lee S.L."/>
            <person name="Lehman R."/>
            <person name="Li K."/>
            <person name="Li Z."/>
            <person name="Liang H."/>
            <person name="Lovelace S."/>
            <person name="Lu Z."/>
            <person name="Mansfield J.H."/>
            <person name="McCulloch K.J."/>
            <person name="Mathew T."/>
            <person name="Morton B."/>
            <person name="Muzny D.M."/>
            <person name="Neunemann D."/>
            <person name="Ongeri F."/>
            <person name="Pauchet Y."/>
            <person name="Pu L.L."/>
            <person name="Pyrousis I."/>
            <person name="Rao X.J."/>
            <person name="Redding A."/>
            <person name="Roesel C."/>
            <person name="Sanchez-Gracia A."/>
            <person name="Schaack S."/>
            <person name="Shukla A."/>
            <person name="Tetreau G."/>
            <person name="Wang Y."/>
            <person name="Xiong G.H."/>
            <person name="Traut W."/>
            <person name="Walsh T.K."/>
            <person name="Worley K.C."/>
            <person name="Wu D."/>
            <person name="Wu W."/>
            <person name="Wu Y.Q."/>
            <person name="Zhang X."/>
            <person name="Zou Z."/>
            <person name="Zucker H."/>
            <person name="Briscoe A.D."/>
            <person name="Burmester T."/>
            <person name="Clem R.J."/>
            <person name="Feyereisen R."/>
            <person name="Grimmelikhuijzen C.J.P."/>
            <person name="Hamodrakas S.J."/>
            <person name="Hansson B.S."/>
            <person name="Huguet E."/>
            <person name="Jermiin L.S."/>
            <person name="Lan Q."/>
            <person name="Lehman H.K."/>
            <person name="Lorenzen M."/>
            <person name="Merzendorfer H."/>
            <person name="Michalopoulos I."/>
            <person name="Morton D.B."/>
            <person name="Muthukrishnan S."/>
            <person name="Oakeshott J.G."/>
            <person name="Palmer W."/>
            <person name="Park Y."/>
            <person name="Passarelli A.L."/>
            <person name="Rozas J."/>
            <person name="Schwartz L.M."/>
            <person name="Smith W."/>
            <person name="Southgate A."/>
            <person name="Vilcinskas A."/>
            <person name="Vogt R."/>
            <person name="Wang P."/>
            <person name="Werren J."/>
            <person name="Yu X.Q."/>
            <person name="Zhou J.J."/>
            <person name="Brown S.J."/>
            <person name="Scherer S.E."/>
            <person name="Richards S."/>
            <person name="Blissard G.W."/>
        </authorList>
    </citation>
    <scope>NUCLEOTIDE SEQUENCE</scope>
</reference>
<feature type="compositionally biased region" description="Low complexity" evidence="2">
    <location>
        <begin position="79"/>
        <end position="101"/>
    </location>
</feature>
<dbReference type="EMBL" id="JH669302">
    <property type="protein sequence ID" value="KAG6464949.1"/>
    <property type="molecule type" value="Genomic_DNA"/>
</dbReference>
<dbReference type="EMBL" id="JH669302">
    <property type="protein sequence ID" value="KAG6464950.1"/>
    <property type="molecule type" value="Genomic_DNA"/>
</dbReference>
<evidence type="ECO:0000313" key="7">
    <source>
        <dbReference type="Proteomes" id="UP000791440"/>
    </source>
</evidence>
<dbReference type="Pfam" id="PF02425">
    <property type="entry name" value="GBP_PSP"/>
    <property type="match status" value="1"/>
</dbReference>
<evidence type="ECO:0000313" key="6">
    <source>
        <dbReference type="EMBL" id="KAG6464949.1"/>
    </source>
</evidence>
<evidence type="ECO:0000256" key="1">
    <source>
        <dbReference type="ARBA" id="ARBA00010601"/>
    </source>
</evidence>
<evidence type="ECO:0000313" key="5">
    <source>
        <dbReference type="EMBL" id="CAL25131.1"/>
    </source>
</evidence>
<gene>
    <name evidence="5" type="primary">PPAR</name>
    <name evidence="6" type="ORF">O3G_MSEX014828</name>
</gene>
<proteinExistence type="evidence at transcript level"/>
<reference evidence="4" key="1">
    <citation type="journal article" date="1999" name="Insect Biochem. Mol. Biol.">
        <title>Biological activity of Manduca sexta paralytic and plasmatocyte spreading peptide and primary structure of its hemolymph precursor.</title>
        <authorList>
            <person name="Wang Y."/>
            <person name="Jiang H."/>
            <person name="Kanost M.R."/>
        </authorList>
    </citation>
    <scope>NUCLEOTIDE SEQUENCE</scope>
    <source>
        <tissue evidence="4">Fat body</tissue>
    </source>
</reference>
<reference evidence="6" key="4">
    <citation type="submission" date="2020-12" db="EMBL/GenBank/DDBJ databases">
        <authorList>
            <person name="Kanost M."/>
        </authorList>
    </citation>
    <scope>NUCLEOTIDE SEQUENCE</scope>
</reference>
<dbReference type="Proteomes" id="UP000791440">
    <property type="component" value="Unassembled WGS sequence"/>
</dbReference>
<name>Q9UA40_MANSE</name>
<feature type="signal peptide" evidence="3">
    <location>
        <begin position="1"/>
        <end position="23"/>
    </location>
</feature>
<reference evidence="5" key="2">
    <citation type="journal article" date="2008" name="Insect Biochem. Mol. Biol.">
        <title>Innate immunity: eggs of Manduca sexta are able to respond to parasitism by Trichogramma evanescens.</title>
        <authorList>
            <person name="Abdel-latief M."/>
            <person name="Hilker M."/>
        </authorList>
    </citation>
    <scope>NUCLEOTIDE SEQUENCE</scope>
    <source>
        <tissue evidence="5">Egg</tissue>
    </source>
</reference>
<dbReference type="AlphaFoldDB" id="Q9UA40"/>
<evidence type="ECO:0000256" key="3">
    <source>
        <dbReference type="SAM" id="SignalP"/>
    </source>
</evidence>
<dbReference type="InterPro" id="IPR003463">
    <property type="entry name" value="GBP_PSP"/>
</dbReference>
<organism evidence="4">
    <name type="scientific">Manduca sexta</name>
    <name type="common">Tobacco hawkmoth</name>
    <name type="synonym">Tobacco hornworm</name>
    <dbReference type="NCBI Taxonomy" id="7130"/>
    <lineage>
        <taxon>Eukaryota</taxon>
        <taxon>Metazoa</taxon>
        <taxon>Ecdysozoa</taxon>
        <taxon>Arthropoda</taxon>
        <taxon>Hexapoda</taxon>
        <taxon>Insecta</taxon>
        <taxon>Pterygota</taxon>
        <taxon>Neoptera</taxon>
        <taxon>Endopterygota</taxon>
        <taxon>Lepidoptera</taxon>
        <taxon>Glossata</taxon>
        <taxon>Ditrysia</taxon>
        <taxon>Bombycoidea</taxon>
        <taxon>Sphingidae</taxon>
        <taxon>Sphinginae</taxon>
        <taxon>Sphingini</taxon>
        <taxon>Manduca</taxon>
    </lineage>
</organism>
<dbReference type="EMBL" id="AM293326">
    <property type="protein sequence ID" value="CAL25131.1"/>
    <property type="molecule type" value="mRNA"/>
</dbReference>
<dbReference type="PROSITE" id="PS51257">
    <property type="entry name" value="PROKAR_LIPOPROTEIN"/>
    <property type="match status" value="1"/>
</dbReference>
<evidence type="ECO:0000256" key="2">
    <source>
        <dbReference type="SAM" id="MobiDB-lite"/>
    </source>
</evidence>